<keyword evidence="9 11" id="KW-0275">Fatty acid biosynthesis</keyword>
<protein>
    <recommendedName>
        <fullName evidence="4 11">3-oxoacyl-[acyl-carrier-protein] synthase 2</fullName>
        <ecNumber evidence="3 11">2.3.1.179</ecNumber>
    </recommendedName>
</protein>
<reference evidence="15 16" key="1">
    <citation type="submission" date="2019-02" db="EMBL/GenBank/DDBJ databases">
        <title>Deep-cultivation of Planctomycetes and their phenomic and genomic characterization uncovers novel biology.</title>
        <authorList>
            <person name="Wiegand S."/>
            <person name="Jogler M."/>
            <person name="Boedeker C."/>
            <person name="Pinto D."/>
            <person name="Vollmers J."/>
            <person name="Rivas-Marin E."/>
            <person name="Kohn T."/>
            <person name="Peeters S.H."/>
            <person name="Heuer A."/>
            <person name="Rast P."/>
            <person name="Oberbeckmann S."/>
            <person name="Bunk B."/>
            <person name="Jeske O."/>
            <person name="Meyerdierks A."/>
            <person name="Storesund J.E."/>
            <person name="Kallscheuer N."/>
            <person name="Luecker S."/>
            <person name="Lage O.M."/>
            <person name="Pohl T."/>
            <person name="Merkel B.J."/>
            <person name="Hornburger P."/>
            <person name="Mueller R.-W."/>
            <person name="Bruemmer F."/>
            <person name="Labrenz M."/>
            <person name="Spormann A.M."/>
            <person name="Op den Camp H."/>
            <person name="Overmann J."/>
            <person name="Amann R."/>
            <person name="Jetten M.S.M."/>
            <person name="Mascher T."/>
            <person name="Medema M.H."/>
            <person name="Devos D.P."/>
            <person name="Kaster A.-K."/>
            <person name="Ovreas L."/>
            <person name="Rohde M."/>
            <person name="Galperin M.Y."/>
            <person name="Jogler C."/>
        </authorList>
    </citation>
    <scope>NUCLEOTIDE SEQUENCE [LARGE SCALE GENOMIC DNA]</scope>
    <source>
        <strain evidence="15 16">Spb1</strain>
    </source>
</reference>
<evidence type="ECO:0000256" key="1">
    <source>
        <dbReference type="ARBA" id="ARBA00005194"/>
    </source>
</evidence>
<evidence type="ECO:0000256" key="4">
    <source>
        <dbReference type="ARBA" id="ARBA00014657"/>
    </source>
</evidence>
<evidence type="ECO:0000256" key="5">
    <source>
        <dbReference type="ARBA" id="ARBA00022516"/>
    </source>
</evidence>
<dbReference type="RefSeq" id="WP_145302215.1">
    <property type="nucleotide sequence ID" value="NZ_CP036299.1"/>
</dbReference>
<dbReference type="GO" id="GO:0005829">
    <property type="term" value="C:cytosol"/>
    <property type="evidence" value="ECO:0007669"/>
    <property type="project" value="TreeGrafter"/>
</dbReference>
<keyword evidence="8" id="KW-0443">Lipid metabolism</keyword>
<keyword evidence="7" id="KW-0276">Fatty acid metabolism</keyword>
<dbReference type="InterPro" id="IPR014031">
    <property type="entry name" value="Ketoacyl_synth_C"/>
</dbReference>
<dbReference type="Proteomes" id="UP000315349">
    <property type="component" value="Chromosome"/>
</dbReference>
<dbReference type="InterPro" id="IPR018201">
    <property type="entry name" value="Ketoacyl_synth_AS"/>
</dbReference>
<dbReference type="NCBIfam" id="TIGR03150">
    <property type="entry name" value="fabF"/>
    <property type="match status" value="1"/>
</dbReference>
<dbReference type="PROSITE" id="PS00606">
    <property type="entry name" value="KS3_1"/>
    <property type="match status" value="1"/>
</dbReference>
<dbReference type="SMART" id="SM00825">
    <property type="entry name" value="PKS_KS"/>
    <property type="match status" value="1"/>
</dbReference>
<name>A0A518GS25_9PLAN</name>
<keyword evidence="5 11" id="KW-0444">Lipid biosynthesis</keyword>
<evidence type="ECO:0000256" key="2">
    <source>
        <dbReference type="ARBA" id="ARBA00008467"/>
    </source>
</evidence>
<gene>
    <name evidence="15" type="primary">fabF_3</name>
    <name evidence="15" type="ORF">Spb1_33360</name>
</gene>
<comment type="pathway">
    <text evidence="1 11">Lipid metabolism; fatty acid biosynthesis.</text>
</comment>
<dbReference type="FunFam" id="3.40.47.10:FF:000009">
    <property type="entry name" value="3-oxoacyl-[acyl-carrier-protein] synthase 2"/>
    <property type="match status" value="1"/>
</dbReference>
<evidence type="ECO:0000313" key="16">
    <source>
        <dbReference type="Proteomes" id="UP000315349"/>
    </source>
</evidence>
<evidence type="ECO:0000313" key="15">
    <source>
        <dbReference type="EMBL" id="QDV31392.1"/>
    </source>
</evidence>
<dbReference type="CDD" id="cd00834">
    <property type="entry name" value="KAS_I_II"/>
    <property type="match status" value="1"/>
</dbReference>
<keyword evidence="6 11" id="KW-0808">Transferase</keyword>
<dbReference type="NCBIfam" id="NF005589">
    <property type="entry name" value="PRK07314.1"/>
    <property type="match status" value="1"/>
</dbReference>
<dbReference type="PROSITE" id="PS51257">
    <property type="entry name" value="PROKAR_LIPOPROTEIN"/>
    <property type="match status" value="1"/>
</dbReference>
<dbReference type="OrthoDB" id="292158at2"/>
<dbReference type="KEGG" id="peh:Spb1_33360"/>
<comment type="catalytic activity">
    <reaction evidence="11">
        <text>a fatty acyl-[ACP] + malonyl-[ACP] + H(+) = a 3-oxoacyl-[ACP] + holo-[ACP] + CO2</text>
        <dbReference type="Rhea" id="RHEA:22836"/>
        <dbReference type="Rhea" id="RHEA-COMP:9623"/>
        <dbReference type="Rhea" id="RHEA-COMP:9685"/>
        <dbReference type="Rhea" id="RHEA-COMP:9916"/>
        <dbReference type="Rhea" id="RHEA-COMP:14125"/>
        <dbReference type="ChEBI" id="CHEBI:15378"/>
        <dbReference type="ChEBI" id="CHEBI:16526"/>
        <dbReference type="ChEBI" id="CHEBI:64479"/>
        <dbReference type="ChEBI" id="CHEBI:78449"/>
        <dbReference type="ChEBI" id="CHEBI:78776"/>
        <dbReference type="ChEBI" id="CHEBI:138651"/>
    </reaction>
</comment>
<evidence type="ECO:0000256" key="8">
    <source>
        <dbReference type="ARBA" id="ARBA00023098"/>
    </source>
</evidence>
<proteinExistence type="inferred from homology"/>
<dbReference type="EMBL" id="CP036299">
    <property type="protein sequence ID" value="QDV31392.1"/>
    <property type="molecule type" value="Genomic_DNA"/>
</dbReference>
<dbReference type="InterPro" id="IPR000794">
    <property type="entry name" value="Beta-ketoacyl_synthase"/>
</dbReference>
<sequence>MARRVVVTGMSVVTALGCDLSEFWDNICSGKSGVSRLERFDPSEFKVNFGGEIKDFHPEEHFDPKEMKRLDRFCQFAMAAADKAIKQSGIDFKSYTDPYRCGVIVGSGIGGLNEIEEQHARLFDRGPSRVSPFMIPKLMVNAASGNLSVYYGLKGPSSAVSTACASASNAIGDAFRVIQSDMADVMIAGGSEAAITPMGLSGFARMGALSTRLDSPECASRPFDRDRDGFVLSEGAGVVLLEEYEHAKARGAEILAEVLGYGMSSDGNHMTAPDPEGAGAARAMANSLRDAKLNPSQIQYINAHGTSTPLGDKAESNAIMTVFGEGSKTVCVSSTKSQLGHLLGASGGVEFVVGVMTCLQGIIPPTINLDNQDPDCKLDYVPNVAREREVKCMLSNSFGFGGHNACLVVGRI</sequence>
<dbReference type="InterPro" id="IPR020841">
    <property type="entry name" value="PKS_Beta-ketoAc_synthase_dom"/>
</dbReference>
<keyword evidence="10 11" id="KW-0012">Acyltransferase</keyword>
<dbReference type="InterPro" id="IPR017568">
    <property type="entry name" value="3-oxoacyl-ACP_synth-2"/>
</dbReference>
<keyword evidence="16" id="KW-1185">Reference proteome</keyword>
<organism evidence="15 16">
    <name type="scientific">Planctopirus ephydatiae</name>
    <dbReference type="NCBI Taxonomy" id="2528019"/>
    <lineage>
        <taxon>Bacteria</taxon>
        <taxon>Pseudomonadati</taxon>
        <taxon>Planctomycetota</taxon>
        <taxon>Planctomycetia</taxon>
        <taxon>Planctomycetales</taxon>
        <taxon>Planctomycetaceae</taxon>
        <taxon>Planctopirus</taxon>
    </lineage>
</organism>
<evidence type="ECO:0000256" key="10">
    <source>
        <dbReference type="ARBA" id="ARBA00023315"/>
    </source>
</evidence>
<dbReference type="GO" id="GO:0006633">
    <property type="term" value="P:fatty acid biosynthetic process"/>
    <property type="evidence" value="ECO:0007669"/>
    <property type="project" value="UniProtKB-UniRule"/>
</dbReference>
<dbReference type="Pfam" id="PF02801">
    <property type="entry name" value="Ketoacyl-synt_C"/>
    <property type="match status" value="1"/>
</dbReference>
<dbReference type="PIRSF" id="PIRSF000447">
    <property type="entry name" value="KAS_II"/>
    <property type="match status" value="1"/>
</dbReference>
<dbReference type="Pfam" id="PF00109">
    <property type="entry name" value="ketoacyl-synt"/>
    <property type="match status" value="1"/>
</dbReference>
<dbReference type="EC" id="2.3.1.179" evidence="3 11"/>
<evidence type="ECO:0000256" key="7">
    <source>
        <dbReference type="ARBA" id="ARBA00022832"/>
    </source>
</evidence>
<dbReference type="GO" id="GO:0004315">
    <property type="term" value="F:3-oxoacyl-[acyl-carrier-protein] synthase activity"/>
    <property type="evidence" value="ECO:0007669"/>
    <property type="project" value="UniProtKB-UniRule"/>
</dbReference>
<evidence type="ECO:0000256" key="12">
    <source>
        <dbReference type="PIRSR" id="PIRSR000447-1"/>
    </source>
</evidence>
<dbReference type="UniPathway" id="UPA00094"/>
<dbReference type="AlphaFoldDB" id="A0A518GS25"/>
<evidence type="ECO:0000256" key="6">
    <source>
        <dbReference type="ARBA" id="ARBA00022679"/>
    </source>
</evidence>
<feature type="active site" description="For beta-ketoacyl synthase activity" evidence="12">
    <location>
        <position position="164"/>
    </location>
</feature>
<dbReference type="PROSITE" id="PS52004">
    <property type="entry name" value="KS3_2"/>
    <property type="match status" value="1"/>
</dbReference>
<dbReference type="PANTHER" id="PTHR11712">
    <property type="entry name" value="POLYKETIDE SYNTHASE-RELATED"/>
    <property type="match status" value="1"/>
</dbReference>
<evidence type="ECO:0000256" key="11">
    <source>
        <dbReference type="PIRNR" id="PIRNR000447"/>
    </source>
</evidence>
<dbReference type="SUPFAM" id="SSF53901">
    <property type="entry name" value="Thiolase-like"/>
    <property type="match status" value="2"/>
</dbReference>
<comment type="catalytic activity">
    <reaction evidence="11">
        <text>(9Z)-hexadecenoyl-[ACP] + malonyl-[ACP] + H(+) = 3-oxo-(11Z)-octadecenoyl-[ACP] + holo-[ACP] + CO2</text>
        <dbReference type="Rhea" id="RHEA:55040"/>
        <dbReference type="Rhea" id="RHEA-COMP:9623"/>
        <dbReference type="Rhea" id="RHEA-COMP:9685"/>
        <dbReference type="Rhea" id="RHEA-COMP:10800"/>
        <dbReference type="Rhea" id="RHEA-COMP:14074"/>
        <dbReference type="ChEBI" id="CHEBI:15378"/>
        <dbReference type="ChEBI" id="CHEBI:16526"/>
        <dbReference type="ChEBI" id="CHEBI:64479"/>
        <dbReference type="ChEBI" id="CHEBI:78449"/>
        <dbReference type="ChEBI" id="CHEBI:83989"/>
        <dbReference type="ChEBI" id="CHEBI:138538"/>
        <dbReference type="EC" id="2.3.1.179"/>
    </reaction>
</comment>
<dbReference type="PANTHER" id="PTHR11712:SF336">
    <property type="entry name" value="3-OXOACYL-[ACYL-CARRIER-PROTEIN] SYNTHASE, MITOCHONDRIAL"/>
    <property type="match status" value="1"/>
</dbReference>
<evidence type="ECO:0000256" key="13">
    <source>
        <dbReference type="RuleBase" id="RU003694"/>
    </source>
</evidence>
<comment type="function">
    <text evidence="11">Involved in the type II fatty acid elongation cycle. Catalyzes the elongation of a wide range of acyl-ACP by the addition of two carbons from malonyl-ACP to an acyl acceptor. Can efficiently catalyze the conversion of palmitoleoyl-ACP (cis-hexadec-9-enoyl-ACP) to cis-vaccenoyl-ACP (cis-octadec-11-enoyl-ACP), an essential step in the thermal regulation of fatty acid composition.</text>
</comment>
<accession>A0A518GS25</accession>
<dbReference type="Gene3D" id="3.40.47.10">
    <property type="match status" value="1"/>
</dbReference>
<dbReference type="InterPro" id="IPR014030">
    <property type="entry name" value="Ketoacyl_synth_N"/>
</dbReference>
<feature type="domain" description="Ketosynthase family 3 (KS3)" evidence="14">
    <location>
        <begin position="2"/>
        <end position="411"/>
    </location>
</feature>
<comment type="similarity">
    <text evidence="2 11 13">Belongs to the thiolase-like superfamily. Beta-ketoacyl-ACP synthases family.</text>
</comment>
<evidence type="ECO:0000256" key="9">
    <source>
        <dbReference type="ARBA" id="ARBA00023160"/>
    </source>
</evidence>
<evidence type="ECO:0000256" key="3">
    <source>
        <dbReference type="ARBA" id="ARBA00012356"/>
    </source>
</evidence>
<dbReference type="InterPro" id="IPR016039">
    <property type="entry name" value="Thiolase-like"/>
</dbReference>
<evidence type="ECO:0000259" key="14">
    <source>
        <dbReference type="PROSITE" id="PS52004"/>
    </source>
</evidence>